<dbReference type="EMBL" id="FNCE01000003">
    <property type="protein sequence ID" value="SDF94313.1"/>
    <property type="molecule type" value="Genomic_DNA"/>
</dbReference>
<keyword evidence="2" id="KW-1185">Reference proteome</keyword>
<dbReference type="PANTHER" id="PTHR39426">
    <property type="entry name" value="HOMOLOGY TO DEATH-ON-CURING PROTEIN OF PHAGE P1"/>
    <property type="match status" value="1"/>
</dbReference>
<dbReference type="RefSeq" id="WP_090019376.1">
    <property type="nucleotide sequence ID" value="NZ_FNCE01000003.1"/>
</dbReference>
<dbReference type="InterPro" id="IPR053737">
    <property type="entry name" value="Type_II_TA_Toxin"/>
</dbReference>
<dbReference type="Proteomes" id="UP000199415">
    <property type="component" value="Unassembled WGS sequence"/>
</dbReference>
<proteinExistence type="predicted"/>
<dbReference type="InterPro" id="IPR006440">
    <property type="entry name" value="Doc"/>
</dbReference>
<gene>
    <name evidence="1" type="ORF">SAMN05216241_103262</name>
</gene>
<dbReference type="OrthoDB" id="9802752at2"/>
<dbReference type="PANTHER" id="PTHR39426:SF1">
    <property type="entry name" value="HOMOLOGY TO DEATH-ON-CURING PROTEIN OF PHAGE P1"/>
    <property type="match status" value="1"/>
</dbReference>
<dbReference type="STRING" id="1082479.SAMN05216241_103262"/>
<dbReference type="GO" id="GO:0016301">
    <property type="term" value="F:kinase activity"/>
    <property type="evidence" value="ECO:0007669"/>
    <property type="project" value="InterPro"/>
</dbReference>
<sequence length="129" mass="13952">MAEPRWVPAEEIARLNEAEVAESGGTALADLEAVRRALGDVQRRCTIDGERDAVRLAVAHLTAIMTVRPFAARNRATGLAALVMFLEANGYRWTGPDGPVLAAYVKALADGRYTEEGLAETMRPDIFPA</sequence>
<dbReference type="AlphaFoldDB" id="A0A1G7Q763"/>
<accession>A0A1G7Q763</accession>
<organism evidence="1 2">
    <name type="scientific">Limimonas halophila</name>
    <dbReference type="NCBI Taxonomy" id="1082479"/>
    <lineage>
        <taxon>Bacteria</taxon>
        <taxon>Pseudomonadati</taxon>
        <taxon>Pseudomonadota</taxon>
        <taxon>Alphaproteobacteria</taxon>
        <taxon>Rhodospirillales</taxon>
        <taxon>Rhodovibrionaceae</taxon>
        <taxon>Limimonas</taxon>
    </lineage>
</organism>
<evidence type="ECO:0000313" key="2">
    <source>
        <dbReference type="Proteomes" id="UP000199415"/>
    </source>
</evidence>
<reference evidence="1 2" key="1">
    <citation type="submission" date="2016-10" db="EMBL/GenBank/DDBJ databases">
        <authorList>
            <person name="de Groot N.N."/>
        </authorList>
    </citation>
    <scope>NUCLEOTIDE SEQUENCE [LARGE SCALE GENOMIC DNA]</scope>
    <source>
        <strain evidence="1 2">DSM 25584</strain>
    </source>
</reference>
<evidence type="ECO:0000313" key="1">
    <source>
        <dbReference type="EMBL" id="SDF94313.1"/>
    </source>
</evidence>
<protein>
    <submittedName>
        <fullName evidence="1">Prophage maintenance system killer protein</fullName>
    </submittedName>
</protein>
<name>A0A1G7Q763_9PROT</name>
<dbReference type="Gene3D" id="1.20.120.1870">
    <property type="entry name" value="Fic/DOC protein, Fido domain"/>
    <property type="match status" value="1"/>
</dbReference>